<dbReference type="Gene3D" id="3.40.50.880">
    <property type="match status" value="1"/>
</dbReference>
<keyword evidence="6" id="KW-1185">Reference proteome</keyword>
<organism evidence="5 6">
    <name type="scientific">Actinokineospora spheciospongiae</name>
    <dbReference type="NCBI Taxonomy" id="909613"/>
    <lineage>
        <taxon>Bacteria</taxon>
        <taxon>Bacillati</taxon>
        <taxon>Actinomycetota</taxon>
        <taxon>Actinomycetes</taxon>
        <taxon>Pseudonocardiales</taxon>
        <taxon>Pseudonocardiaceae</taxon>
        <taxon>Actinokineospora</taxon>
    </lineage>
</organism>
<accession>W7ITM2</accession>
<dbReference type="GO" id="GO:0003700">
    <property type="term" value="F:DNA-binding transcription factor activity"/>
    <property type="evidence" value="ECO:0007669"/>
    <property type="project" value="InterPro"/>
</dbReference>
<dbReference type="InterPro" id="IPR002818">
    <property type="entry name" value="DJ-1/PfpI"/>
</dbReference>
<evidence type="ECO:0000256" key="2">
    <source>
        <dbReference type="ARBA" id="ARBA00023125"/>
    </source>
</evidence>
<dbReference type="InterPro" id="IPR029062">
    <property type="entry name" value="Class_I_gatase-like"/>
</dbReference>
<dbReference type="InterPro" id="IPR052158">
    <property type="entry name" value="INH-QAR"/>
</dbReference>
<protein>
    <submittedName>
        <fullName evidence="5">Transcriptional regulator containing an amidase domain and an AraC-type DNA-binding HTH domain</fullName>
    </submittedName>
</protein>
<evidence type="ECO:0000313" key="6">
    <source>
        <dbReference type="Proteomes" id="UP000019277"/>
    </source>
</evidence>
<evidence type="ECO:0000256" key="3">
    <source>
        <dbReference type="ARBA" id="ARBA00023163"/>
    </source>
</evidence>
<dbReference type="eggNOG" id="COG4977">
    <property type="taxonomic scope" value="Bacteria"/>
</dbReference>
<dbReference type="STRING" id="909613.UO65_4980"/>
<dbReference type="Gene3D" id="1.10.10.60">
    <property type="entry name" value="Homeodomain-like"/>
    <property type="match status" value="2"/>
</dbReference>
<dbReference type="Pfam" id="PF12833">
    <property type="entry name" value="HTH_18"/>
    <property type="match status" value="1"/>
</dbReference>
<dbReference type="CDD" id="cd03137">
    <property type="entry name" value="GATase1_AraC_1"/>
    <property type="match status" value="1"/>
</dbReference>
<dbReference type="Proteomes" id="UP000019277">
    <property type="component" value="Unassembled WGS sequence"/>
</dbReference>
<dbReference type="SUPFAM" id="SSF52317">
    <property type="entry name" value="Class I glutamine amidotransferase-like"/>
    <property type="match status" value="1"/>
</dbReference>
<dbReference type="PATRIC" id="fig|909613.9.peg.4979"/>
<gene>
    <name evidence="5" type="ORF">UO65_4980</name>
</gene>
<dbReference type="GO" id="GO:0043565">
    <property type="term" value="F:sequence-specific DNA binding"/>
    <property type="evidence" value="ECO:0007669"/>
    <property type="project" value="InterPro"/>
</dbReference>
<dbReference type="InterPro" id="IPR018060">
    <property type="entry name" value="HTH_AraC"/>
</dbReference>
<evidence type="ECO:0000256" key="1">
    <source>
        <dbReference type="ARBA" id="ARBA00023015"/>
    </source>
</evidence>
<keyword evidence="2 5" id="KW-0238">DNA-binding</keyword>
<sequence length="340" mass="36719">MHQPWPLRARTTTGKIDNLDYVIAMVGHRVSVLALDGVLAFELGMPFMTMGTVGDRYALSVVTPTRQGVTTDSGLRLSAAGALTELAAADTVIVPGYAFDHGIPESVAEALRACHDRSTRVVSLCVGAFALAQSGLLAGRRATTHWSQADRLAREHPDVTVDRGVLYVDEETVLTAAGTAAGIDLCLHLIRKDHGATVANQAARNVVAAPHREGGQAQFIEHHLPAAAGTSLAATRAWALERLGEPLLLRELAAHAHLSQRTFIRRFVAETGLPPMKWLQLARIDHAKQLLEHNGATIDEVARRSGFGTAQNLRTHFAQHCGLTPSAYRNVYAREPARVR</sequence>
<dbReference type="SUPFAM" id="SSF46689">
    <property type="entry name" value="Homeodomain-like"/>
    <property type="match status" value="2"/>
</dbReference>
<keyword evidence="1" id="KW-0805">Transcription regulation</keyword>
<dbReference type="PANTHER" id="PTHR43130">
    <property type="entry name" value="ARAC-FAMILY TRANSCRIPTIONAL REGULATOR"/>
    <property type="match status" value="1"/>
</dbReference>
<keyword evidence="3" id="KW-0804">Transcription</keyword>
<dbReference type="InterPro" id="IPR018062">
    <property type="entry name" value="HTH_AraC-typ_CS"/>
</dbReference>
<comment type="caution">
    <text evidence="5">The sequence shown here is derived from an EMBL/GenBank/DDBJ whole genome shotgun (WGS) entry which is preliminary data.</text>
</comment>
<dbReference type="PROSITE" id="PS01124">
    <property type="entry name" value="HTH_ARAC_FAMILY_2"/>
    <property type="match status" value="1"/>
</dbReference>
<dbReference type="EMBL" id="AYXG01000187">
    <property type="protein sequence ID" value="EWC59741.1"/>
    <property type="molecule type" value="Genomic_DNA"/>
</dbReference>
<proteinExistence type="predicted"/>
<dbReference type="InterPro" id="IPR009057">
    <property type="entry name" value="Homeodomain-like_sf"/>
</dbReference>
<reference evidence="5 6" key="1">
    <citation type="journal article" date="2014" name="Genome Announc.">
        <title>Draft Genome Sequence of the Antitrypanosomally Active Sponge-Associated Bacterium Actinokineospora sp. Strain EG49.</title>
        <authorList>
            <person name="Harjes J."/>
            <person name="Ryu T."/>
            <person name="Abdelmohsen U.R."/>
            <person name="Moitinho-Silva L."/>
            <person name="Horn H."/>
            <person name="Ravasi T."/>
            <person name="Hentschel U."/>
        </authorList>
    </citation>
    <scope>NUCLEOTIDE SEQUENCE [LARGE SCALE GENOMIC DNA]</scope>
    <source>
        <strain evidence="5 6">EG49</strain>
    </source>
</reference>
<dbReference type="PROSITE" id="PS00041">
    <property type="entry name" value="HTH_ARAC_FAMILY_1"/>
    <property type="match status" value="1"/>
</dbReference>
<dbReference type="PANTHER" id="PTHR43130:SF3">
    <property type="entry name" value="HTH-TYPE TRANSCRIPTIONAL REGULATOR RV1931C"/>
    <property type="match status" value="1"/>
</dbReference>
<evidence type="ECO:0000259" key="4">
    <source>
        <dbReference type="PROSITE" id="PS01124"/>
    </source>
</evidence>
<dbReference type="AlphaFoldDB" id="W7ITM2"/>
<name>W7ITM2_9PSEU</name>
<evidence type="ECO:0000313" key="5">
    <source>
        <dbReference type="EMBL" id="EWC59741.1"/>
    </source>
</evidence>
<dbReference type="SMART" id="SM00342">
    <property type="entry name" value="HTH_ARAC"/>
    <property type="match status" value="1"/>
</dbReference>
<dbReference type="Pfam" id="PF01965">
    <property type="entry name" value="DJ-1_PfpI"/>
    <property type="match status" value="1"/>
</dbReference>
<feature type="domain" description="HTH araC/xylS-type" evidence="4">
    <location>
        <begin position="233"/>
        <end position="331"/>
    </location>
</feature>